<name>A0ABP7ZAK4_9ACTN</name>
<dbReference type="EMBL" id="BAABDO010000096">
    <property type="protein sequence ID" value="GAA4151681.1"/>
    <property type="molecule type" value="Genomic_DNA"/>
</dbReference>
<organism evidence="1 2">
    <name type="scientific">Actinomadura keratinilytica</name>
    <dbReference type="NCBI Taxonomy" id="547461"/>
    <lineage>
        <taxon>Bacteria</taxon>
        <taxon>Bacillati</taxon>
        <taxon>Actinomycetota</taxon>
        <taxon>Actinomycetes</taxon>
        <taxon>Streptosporangiales</taxon>
        <taxon>Thermomonosporaceae</taxon>
        <taxon>Actinomadura</taxon>
    </lineage>
</organism>
<accession>A0ABP7ZAK4</accession>
<reference evidence="2" key="1">
    <citation type="journal article" date="2019" name="Int. J. Syst. Evol. Microbiol.">
        <title>The Global Catalogue of Microorganisms (GCM) 10K type strain sequencing project: providing services to taxonomists for standard genome sequencing and annotation.</title>
        <authorList>
            <consortium name="The Broad Institute Genomics Platform"/>
            <consortium name="The Broad Institute Genome Sequencing Center for Infectious Disease"/>
            <person name="Wu L."/>
            <person name="Ma J."/>
        </authorList>
    </citation>
    <scope>NUCLEOTIDE SEQUENCE [LARGE SCALE GENOMIC DNA]</scope>
    <source>
        <strain evidence="2">JCM 17316</strain>
    </source>
</reference>
<evidence type="ECO:0000313" key="2">
    <source>
        <dbReference type="Proteomes" id="UP001500266"/>
    </source>
</evidence>
<protein>
    <submittedName>
        <fullName evidence="1">Uncharacterized protein</fullName>
    </submittedName>
</protein>
<proteinExistence type="predicted"/>
<comment type="caution">
    <text evidence="1">The sequence shown here is derived from an EMBL/GenBank/DDBJ whole genome shotgun (WGS) entry which is preliminary data.</text>
</comment>
<dbReference type="Proteomes" id="UP001500266">
    <property type="component" value="Unassembled WGS sequence"/>
</dbReference>
<evidence type="ECO:0000313" key="1">
    <source>
        <dbReference type="EMBL" id="GAA4151681.1"/>
    </source>
</evidence>
<sequence length="280" mass="30317">MEDWRRPITPLSIEGPVMHSNLTTTEQQYDAARCNALDLADQHFNLLVSGPSPLALDGAVIGHGLPARDIDLRELRALLLHPATELSARDAAWRELVRRSRSDGPAWTIGCVGVAMPGLKQIAARLLRGLSAAHAEDVISTLLTAFVAGLASVDLERHSVAPRLLWAAKRAAVKTCRQAASCVPLPAETLSVIAPRPAGGHEDLVLADAVRQGVITPEEAELIGVTRLEKVPLSAFARERGEVPRRLYDRRERAEKRLTAAIQDGKVTANSAGLDRNLCW</sequence>
<gene>
    <name evidence="1" type="ORF">GCM10022416_49170</name>
</gene>
<keyword evidence="2" id="KW-1185">Reference proteome</keyword>